<dbReference type="Gene3D" id="1.20.120.450">
    <property type="entry name" value="dinb family like domain"/>
    <property type="match status" value="1"/>
</dbReference>
<feature type="domain" description="DinB-like" evidence="1">
    <location>
        <begin position="19"/>
        <end position="174"/>
    </location>
</feature>
<organism evidence="2 3">
    <name type="scientific">Streptacidiphilus fuscans</name>
    <dbReference type="NCBI Taxonomy" id="2789292"/>
    <lineage>
        <taxon>Bacteria</taxon>
        <taxon>Bacillati</taxon>
        <taxon>Actinomycetota</taxon>
        <taxon>Actinomycetes</taxon>
        <taxon>Kitasatosporales</taxon>
        <taxon>Streptomycetaceae</taxon>
        <taxon>Streptacidiphilus</taxon>
    </lineage>
</organism>
<dbReference type="Proteomes" id="UP000657385">
    <property type="component" value="Unassembled WGS sequence"/>
</dbReference>
<comment type="caution">
    <text evidence="2">The sequence shown here is derived from an EMBL/GenBank/DDBJ whole genome shotgun (WGS) entry which is preliminary data.</text>
</comment>
<dbReference type="Pfam" id="PF12867">
    <property type="entry name" value="DinB_2"/>
    <property type="match status" value="1"/>
</dbReference>
<protein>
    <submittedName>
        <fullName evidence="2">DinB family protein</fullName>
    </submittedName>
</protein>
<dbReference type="InterPro" id="IPR024775">
    <property type="entry name" value="DinB-like"/>
</dbReference>
<evidence type="ECO:0000259" key="1">
    <source>
        <dbReference type="Pfam" id="PF12867"/>
    </source>
</evidence>
<name>A0A931FEK9_9ACTN</name>
<gene>
    <name evidence="2" type="ORF">I2501_15020</name>
</gene>
<proteinExistence type="predicted"/>
<evidence type="ECO:0000313" key="3">
    <source>
        <dbReference type="Proteomes" id="UP000657385"/>
    </source>
</evidence>
<sequence length="187" mass="20451">MTQAPGTPSPVTRDVLMTLDEARGRLLARLDGLSDAEYLWQPVPDCLTVRPSGDDGRFRADPRPGRDVSPAPFSTVAWRIWHIGADCLRGYDRFFEGGVVDSAVDDSRWDWPGTAAEGVALMTEDWARFRARVAAVGDARLVEPIGPIAGPYGTESYLALALHALDEVAHHGAEVAVLRDLYLHGMR</sequence>
<accession>A0A931FEK9</accession>
<dbReference type="InterPro" id="IPR034660">
    <property type="entry name" value="DinB/YfiT-like"/>
</dbReference>
<dbReference type="EMBL" id="JADPRT010000005">
    <property type="protein sequence ID" value="MBF9069335.1"/>
    <property type="molecule type" value="Genomic_DNA"/>
</dbReference>
<keyword evidence="3" id="KW-1185">Reference proteome</keyword>
<reference evidence="2" key="1">
    <citation type="submission" date="2020-11" db="EMBL/GenBank/DDBJ databases">
        <title>Isolation and identification of active actinomycetes.</title>
        <authorList>
            <person name="Yu B."/>
        </authorList>
    </citation>
    <scope>NUCLEOTIDE SEQUENCE</scope>
    <source>
        <strain evidence="2">NEAU-YB345</strain>
    </source>
</reference>
<dbReference type="SUPFAM" id="SSF109854">
    <property type="entry name" value="DinB/YfiT-like putative metalloenzymes"/>
    <property type="match status" value="1"/>
</dbReference>
<evidence type="ECO:0000313" key="2">
    <source>
        <dbReference type="EMBL" id="MBF9069335.1"/>
    </source>
</evidence>
<dbReference type="AlphaFoldDB" id="A0A931FEK9"/>